<proteinExistence type="predicted"/>
<dbReference type="RefSeq" id="WP_168011694.1">
    <property type="nucleotide sequence ID" value="NZ_JAATEP010000017.1"/>
</dbReference>
<evidence type="ECO:0000259" key="1">
    <source>
        <dbReference type="Pfam" id="PF09828"/>
    </source>
</evidence>
<sequence>MRWATRAGVHIDRAACAWLIRRHLDAQAEFVFVDDPALVPSDATPFDMRGAELSHHGGDCSFETILRRYELDDPVLWKLAEIVHEADLDDERFDAPEAPGVDVILRGLSMICDDERVLEITGPIFDGLYEFHRRALLLGREPA</sequence>
<comment type="caution">
    <text evidence="2">The sequence shown here is derived from an EMBL/GenBank/DDBJ whole genome shotgun (WGS) entry which is preliminary data.</text>
</comment>
<dbReference type="Pfam" id="PF09828">
    <property type="entry name" value="ChrB_C"/>
    <property type="match status" value="1"/>
</dbReference>
<dbReference type="EMBL" id="JAATEP010000017">
    <property type="protein sequence ID" value="NJP92472.1"/>
    <property type="molecule type" value="Genomic_DNA"/>
</dbReference>
<accession>A0ABX1B7S9</accession>
<organism evidence="2 3">
    <name type="scientific">Nonomuraea composti</name>
    <dbReference type="NCBI Taxonomy" id="2720023"/>
    <lineage>
        <taxon>Bacteria</taxon>
        <taxon>Bacillati</taxon>
        <taxon>Actinomycetota</taxon>
        <taxon>Actinomycetes</taxon>
        <taxon>Streptosporangiales</taxon>
        <taxon>Streptosporangiaceae</taxon>
        <taxon>Nonomuraea</taxon>
    </lineage>
</organism>
<protein>
    <submittedName>
        <fullName evidence="2">Chromate resistance protein</fullName>
    </submittedName>
</protein>
<feature type="domain" description="ChrB C-terminal" evidence="1">
    <location>
        <begin position="3"/>
        <end position="131"/>
    </location>
</feature>
<evidence type="ECO:0000313" key="2">
    <source>
        <dbReference type="EMBL" id="NJP92472.1"/>
    </source>
</evidence>
<name>A0ABX1B7S9_9ACTN</name>
<keyword evidence="3" id="KW-1185">Reference proteome</keyword>
<evidence type="ECO:0000313" key="3">
    <source>
        <dbReference type="Proteomes" id="UP000696294"/>
    </source>
</evidence>
<dbReference type="InterPro" id="IPR018634">
    <property type="entry name" value="ChrB_C"/>
</dbReference>
<reference evidence="2 3" key="1">
    <citation type="submission" date="2020-03" db="EMBL/GenBank/DDBJ databases">
        <title>WGS of actinomycetes isolated from Thailand.</title>
        <authorList>
            <person name="Thawai C."/>
        </authorList>
    </citation>
    <scope>NUCLEOTIDE SEQUENCE [LARGE SCALE GENOMIC DNA]</scope>
    <source>
        <strain evidence="2 3">FMUSA5-5</strain>
    </source>
</reference>
<dbReference type="Proteomes" id="UP000696294">
    <property type="component" value="Unassembled WGS sequence"/>
</dbReference>
<gene>
    <name evidence="2" type="ORF">HCN51_23875</name>
</gene>